<gene>
    <name evidence="2" type="ORF">HA482_38705</name>
</gene>
<evidence type="ECO:0000256" key="1">
    <source>
        <dbReference type="SAM" id="MobiDB-lite"/>
    </source>
</evidence>
<proteinExistence type="predicted"/>
<accession>A0ABR7UJV6</accession>
<keyword evidence="3" id="KW-1185">Reference proteome</keyword>
<protein>
    <submittedName>
        <fullName evidence="2">Uncharacterized protein</fullName>
    </submittedName>
</protein>
<dbReference type="Proteomes" id="UP000639516">
    <property type="component" value="Unassembled WGS sequence"/>
</dbReference>
<comment type="caution">
    <text evidence="2">The sequence shown here is derived from an EMBL/GenBank/DDBJ whole genome shotgun (WGS) entry which is preliminary data.</text>
</comment>
<feature type="region of interest" description="Disordered" evidence="1">
    <location>
        <begin position="62"/>
        <end position="156"/>
    </location>
</feature>
<dbReference type="EMBL" id="JAATTO010000095">
    <property type="protein sequence ID" value="MBC9984127.1"/>
    <property type="molecule type" value="Genomic_DNA"/>
</dbReference>
<organism evidence="2 3">
    <name type="scientific">Bradyrhizobium campsiandrae</name>
    <dbReference type="NCBI Taxonomy" id="1729892"/>
    <lineage>
        <taxon>Bacteria</taxon>
        <taxon>Pseudomonadati</taxon>
        <taxon>Pseudomonadota</taxon>
        <taxon>Alphaproteobacteria</taxon>
        <taxon>Hyphomicrobiales</taxon>
        <taxon>Nitrobacteraceae</taxon>
        <taxon>Bradyrhizobium</taxon>
    </lineage>
</organism>
<evidence type="ECO:0000313" key="2">
    <source>
        <dbReference type="EMBL" id="MBC9984127.1"/>
    </source>
</evidence>
<sequence>MTSNKELEARLNAMADDFHLPGGGRKKLSKLVAEHYAWFEAAARRGMSWPDMIRALTAAGVTGRDGKPLSVGTLSSTVWRKRAETEGEMGRPAGSATSIPPRAKSGKEVRPGPAKAAEQKRSAVSSHTTKNAGDRGRMTGSAKPAEGAGRRANEDVLAFMNRARSVRRKSE</sequence>
<dbReference type="RefSeq" id="WP_188102882.1">
    <property type="nucleotide sequence ID" value="NZ_JAANIH010000029.1"/>
</dbReference>
<reference evidence="2 3" key="1">
    <citation type="journal article" date="2020" name="Arch. Microbiol.">
        <title>Bradyrhizobium campsiandrae sp. nov., a nitrogen-fixing bacterial strain isolated from a native leguminous tree from the Amazon adapted to flooded conditions.</title>
        <authorList>
            <person name="Cabral Michel D."/>
            <person name="Martins da Costa E."/>
            <person name="Azarias Guimaraes A."/>
            <person name="Soares de Carvalho T."/>
            <person name="Santos de Castro Caputo P."/>
            <person name="Willems A."/>
            <person name="de Souza Moreira F.M."/>
        </authorList>
    </citation>
    <scope>NUCLEOTIDE SEQUENCE [LARGE SCALE GENOMIC DNA]</scope>
    <source>
        <strain evidence="3">INPA 384B</strain>
    </source>
</reference>
<name>A0ABR7UJV6_9BRAD</name>
<feature type="compositionally biased region" description="Polar residues" evidence="1">
    <location>
        <begin position="122"/>
        <end position="131"/>
    </location>
</feature>
<evidence type="ECO:0000313" key="3">
    <source>
        <dbReference type="Proteomes" id="UP000639516"/>
    </source>
</evidence>